<feature type="region of interest" description="Disordered" evidence="1">
    <location>
        <begin position="522"/>
        <end position="546"/>
    </location>
</feature>
<dbReference type="InterPro" id="IPR004148">
    <property type="entry name" value="BAR_dom"/>
</dbReference>
<evidence type="ECO:0000256" key="1">
    <source>
        <dbReference type="SAM" id="MobiDB-lite"/>
    </source>
</evidence>
<feature type="region of interest" description="Disordered" evidence="1">
    <location>
        <begin position="656"/>
        <end position="676"/>
    </location>
</feature>
<protein>
    <recommendedName>
        <fullName evidence="2">BAR domain-containing protein</fullName>
    </recommendedName>
</protein>
<evidence type="ECO:0000259" key="2">
    <source>
        <dbReference type="Pfam" id="PF03114"/>
    </source>
</evidence>
<gene>
    <name evidence="3" type="ORF">HPP92_006985</name>
</gene>
<reference evidence="3 4" key="1">
    <citation type="journal article" date="2020" name="Nat. Food">
        <title>A phased Vanilla planifolia genome enables genetic improvement of flavour and production.</title>
        <authorList>
            <person name="Hasing T."/>
            <person name="Tang H."/>
            <person name="Brym M."/>
            <person name="Khazi F."/>
            <person name="Huang T."/>
            <person name="Chambers A.H."/>
        </authorList>
    </citation>
    <scope>NUCLEOTIDE SEQUENCE [LARGE SCALE GENOMIC DNA]</scope>
    <source>
        <tissue evidence="3">Leaf</tissue>
    </source>
</reference>
<comment type="caution">
    <text evidence="3">The sequence shown here is derived from an EMBL/GenBank/DDBJ whole genome shotgun (WGS) entry which is preliminary data.</text>
</comment>
<feature type="compositionally biased region" description="Polar residues" evidence="1">
    <location>
        <begin position="667"/>
        <end position="676"/>
    </location>
</feature>
<dbReference type="Gene3D" id="1.20.1270.60">
    <property type="entry name" value="Arfaptin homology (AH) domain/BAR domain"/>
    <property type="match status" value="1"/>
</dbReference>
<dbReference type="EMBL" id="JADCNL010000003">
    <property type="protein sequence ID" value="KAG0488174.1"/>
    <property type="molecule type" value="Genomic_DNA"/>
</dbReference>
<dbReference type="PANTHER" id="PTHR34119">
    <property type="entry name" value="HYDROXYPROLINE-RICH GLYCOPROTEIN-LIKE"/>
    <property type="match status" value="1"/>
</dbReference>
<feature type="compositionally biased region" description="Polar residues" evidence="1">
    <location>
        <begin position="532"/>
        <end position="546"/>
    </location>
</feature>
<evidence type="ECO:0000313" key="3">
    <source>
        <dbReference type="EMBL" id="KAG0488174.1"/>
    </source>
</evidence>
<name>A0A835RFS9_VANPL</name>
<evidence type="ECO:0000313" key="4">
    <source>
        <dbReference type="Proteomes" id="UP000636800"/>
    </source>
</evidence>
<feature type="region of interest" description="Disordered" evidence="1">
    <location>
        <begin position="443"/>
        <end position="464"/>
    </location>
</feature>
<dbReference type="InterPro" id="IPR027267">
    <property type="entry name" value="AH/BAR_dom_sf"/>
</dbReference>
<feature type="compositionally biased region" description="Basic and acidic residues" evidence="1">
    <location>
        <begin position="454"/>
        <end position="464"/>
    </location>
</feature>
<dbReference type="GO" id="GO:0005737">
    <property type="term" value="C:cytoplasm"/>
    <property type="evidence" value="ECO:0007669"/>
    <property type="project" value="InterPro"/>
</dbReference>
<keyword evidence="4" id="KW-1185">Reference proteome</keyword>
<dbReference type="Pfam" id="PF03114">
    <property type="entry name" value="BAR"/>
    <property type="match status" value="1"/>
</dbReference>
<organism evidence="3 4">
    <name type="scientific">Vanilla planifolia</name>
    <name type="common">Vanilla</name>
    <dbReference type="NCBI Taxonomy" id="51239"/>
    <lineage>
        <taxon>Eukaryota</taxon>
        <taxon>Viridiplantae</taxon>
        <taxon>Streptophyta</taxon>
        <taxon>Embryophyta</taxon>
        <taxon>Tracheophyta</taxon>
        <taxon>Spermatophyta</taxon>
        <taxon>Magnoliopsida</taxon>
        <taxon>Liliopsida</taxon>
        <taxon>Asparagales</taxon>
        <taxon>Orchidaceae</taxon>
        <taxon>Vanilloideae</taxon>
        <taxon>Vanilleae</taxon>
        <taxon>Vanilla</taxon>
    </lineage>
</organism>
<dbReference type="InterPro" id="IPR037488">
    <property type="entry name" value="At2g33490-like"/>
</dbReference>
<feature type="domain" description="BAR" evidence="2">
    <location>
        <begin position="115"/>
        <end position="283"/>
    </location>
</feature>
<dbReference type="CDD" id="cd07307">
    <property type="entry name" value="BAR"/>
    <property type="match status" value="1"/>
</dbReference>
<dbReference type="AlphaFoldDB" id="A0A835RFS9"/>
<dbReference type="SUPFAM" id="SSF103657">
    <property type="entry name" value="BAR/IMD domain-like"/>
    <property type="match status" value="1"/>
</dbReference>
<sequence>MEGKEERSMVSKWGWFSVSRDPSVSPTFVDCSFASSVARRYSYLCGDSCSVGVENNEVLSEEAEGFALHKSTDVKEKRDRGVTARQDELLLASQDVLDMRNCYDSLLSAAAATANSAYEFSEALREMGTCLLEKTSLNDDEESGRVLLMLGKIQFELQKLVDSYRVHIIQTITTPSESLLKELHTVEEMKRQCDDKRDLYRFMLAAHRDKGRIRNTKGENFSSQQLQAAREDYEEEANLFVFRLKSLKQGQSRSLLTQAARHHAAQLNFFRKGVKSLETIEPHVKVVAEQQHIDYNFIGLEDDSEDDDNDYNYDGTDDGELSFDYGLHERHHGIESANRNSMEVDQENLAITTSTTTTVEEVLEKSQGDLPSFHGLVRTGSQSAPILPDKKLEPSERIKQLNTSSPRKCHSYVLPTPVDAKNSPFPYSRNSLSVLRPHNKDGWPKQMWHSSPLEPDKPAKDLKGELSSHTSLNISHSVLKESNINTGPIKLPPPLAEGMSLPLSSLQSGASDSKKIKRQAFSGPLTGRFPSPQLQVSSRVSGSTSPVPMLTPKINELHELPRPPVTSLKPVRPSSLVGYSGPLVPRSQGLYATNQMLSNTASPLPTPPLVMARSFSIPSSGQRSISLEVVNFLETSHNAETPDEISSPPLTLISLSTSKTSTKEPVAQSTMSKGLV</sequence>
<accession>A0A835RFS9</accession>
<dbReference type="PANTHER" id="PTHR34119:SF1">
    <property type="entry name" value="OS04G0394700 PROTEIN"/>
    <property type="match status" value="1"/>
</dbReference>
<proteinExistence type="predicted"/>
<dbReference type="OrthoDB" id="10250260at2759"/>
<dbReference type="Proteomes" id="UP000636800">
    <property type="component" value="Chromosome 3"/>
</dbReference>